<evidence type="ECO:0008006" key="4">
    <source>
        <dbReference type="Google" id="ProtNLM"/>
    </source>
</evidence>
<evidence type="ECO:0000313" key="2">
    <source>
        <dbReference type="EMBL" id="BET00600.1"/>
    </source>
</evidence>
<gene>
    <name evidence="2" type="ORF">NTJ_13416</name>
</gene>
<dbReference type="EMBL" id="AP028919">
    <property type="protein sequence ID" value="BET00600.1"/>
    <property type="molecule type" value="Genomic_DNA"/>
</dbReference>
<reference evidence="2 3" key="1">
    <citation type="submission" date="2023-09" db="EMBL/GenBank/DDBJ databases">
        <title>Nesidiocoris tenuis whole genome shotgun sequence.</title>
        <authorList>
            <person name="Shibata T."/>
            <person name="Shimoda M."/>
            <person name="Kobayashi T."/>
            <person name="Uehara T."/>
        </authorList>
    </citation>
    <scope>NUCLEOTIDE SEQUENCE [LARGE SCALE GENOMIC DNA]</scope>
    <source>
        <strain evidence="2 3">Japan</strain>
    </source>
</reference>
<keyword evidence="1" id="KW-1133">Transmembrane helix</keyword>
<keyword evidence="1" id="KW-0472">Membrane</keyword>
<organism evidence="2 3">
    <name type="scientific">Nesidiocoris tenuis</name>
    <dbReference type="NCBI Taxonomy" id="355587"/>
    <lineage>
        <taxon>Eukaryota</taxon>
        <taxon>Metazoa</taxon>
        <taxon>Ecdysozoa</taxon>
        <taxon>Arthropoda</taxon>
        <taxon>Hexapoda</taxon>
        <taxon>Insecta</taxon>
        <taxon>Pterygota</taxon>
        <taxon>Neoptera</taxon>
        <taxon>Paraneoptera</taxon>
        <taxon>Hemiptera</taxon>
        <taxon>Heteroptera</taxon>
        <taxon>Panheteroptera</taxon>
        <taxon>Cimicomorpha</taxon>
        <taxon>Miridae</taxon>
        <taxon>Dicyphina</taxon>
        <taxon>Nesidiocoris</taxon>
    </lineage>
</organism>
<keyword evidence="1" id="KW-0812">Transmembrane</keyword>
<evidence type="ECO:0000313" key="3">
    <source>
        <dbReference type="Proteomes" id="UP001307889"/>
    </source>
</evidence>
<accession>A0ABN7B879</accession>
<protein>
    <recommendedName>
        <fullName evidence="4">TNFR-Cys domain-containing protein</fullName>
    </recommendedName>
</protein>
<dbReference type="Proteomes" id="UP001307889">
    <property type="component" value="Chromosome 11"/>
</dbReference>
<name>A0ABN7B879_9HEMI</name>
<proteinExistence type="predicted"/>
<feature type="transmembrane region" description="Helical" evidence="1">
    <location>
        <begin position="100"/>
        <end position="119"/>
    </location>
</feature>
<evidence type="ECO:0000256" key="1">
    <source>
        <dbReference type="SAM" id="Phobius"/>
    </source>
</evidence>
<sequence length="208" mass="22774">MLEVAASASVVGGLTLTKKCGDTTCPPYTYCSPHSSSCDPCAGICELNSNNFDQPVCESQCQDYIHDKIKHYSSDADFHKATRDLQGTIENLRNLTAASLSLSLLLLIIMVSVGGFIWLRHRRKLTREQDLIDKKMASVNTIVNNNAGNEPKLPSSGSNTAAPSVFTEVTDLSPRRPGEDMTLEYAAYDNQGMTPSPVIRDPRDETLF</sequence>
<keyword evidence="3" id="KW-1185">Reference proteome</keyword>